<dbReference type="SMART" id="SM00250">
    <property type="entry name" value="PLEC"/>
    <property type="match status" value="80"/>
</dbReference>
<dbReference type="Gene3D" id="3.90.1290.10">
    <property type="entry name" value="Plakin repeat"/>
    <property type="match status" value="16"/>
</dbReference>
<accession>A0A2D0PX75</accession>
<dbReference type="GO" id="GO:0070161">
    <property type="term" value="C:anchoring junction"/>
    <property type="evidence" value="ECO:0007669"/>
    <property type="project" value="UniProtKB-SubCell"/>
</dbReference>
<evidence type="ECO:0000313" key="7">
    <source>
        <dbReference type="Proteomes" id="UP000221080"/>
    </source>
</evidence>
<dbReference type="Pfam" id="PF00681">
    <property type="entry name" value="Plectin"/>
    <property type="match status" value="32"/>
</dbReference>
<evidence type="ECO:0000256" key="1">
    <source>
        <dbReference type="ARBA" id="ARBA00004282"/>
    </source>
</evidence>
<protein>
    <submittedName>
        <fullName evidence="8">Epiplakin</fullName>
    </submittedName>
</protein>
<dbReference type="FunFam" id="3.90.1290.10:FF:000001">
    <property type="entry name" value="Plectin a"/>
    <property type="match status" value="16"/>
</dbReference>
<dbReference type="GeneID" id="108256927"/>
<dbReference type="InterPro" id="IPR035915">
    <property type="entry name" value="Plakin_repeat_sf"/>
</dbReference>
<keyword evidence="4" id="KW-0677">Repeat</keyword>
<dbReference type="InterPro" id="IPR001101">
    <property type="entry name" value="Plectin_repeat"/>
</dbReference>
<dbReference type="GO" id="GO:0045110">
    <property type="term" value="P:intermediate filament bundle assembly"/>
    <property type="evidence" value="ECO:0007669"/>
    <property type="project" value="TreeGrafter"/>
</dbReference>
<dbReference type="InterPro" id="IPR043197">
    <property type="entry name" value="Plakin"/>
</dbReference>
<comment type="similarity">
    <text evidence="2">Belongs to the plakin or cytolinker family.</text>
</comment>
<dbReference type="GO" id="GO:0045095">
    <property type="term" value="C:keratin filament"/>
    <property type="evidence" value="ECO:0007669"/>
    <property type="project" value="TreeGrafter"/>
</dbReference>
<sequence length="5322" mass="593007">MSLHEKGQRDGAVTTFRGIKKQVSAQNLLESKIIDKKLFEDLSSGKVTVDQVSNMDSVRKYLQGTDCIAGVYVQSTKQTMSIYQAKSKGLLTPGTSLVLLEAQAATGFMVEPLKNKKLSVEEAVAQGVVGTEWKNKLLSAERAVTGYTDPHTGNTISLFQALKKDLIVKDHGIRLLEAQIATGGIIDPVYSHRVPVEVAYQRGYFDEEINQILSDPGDDTKGFFDPNTQENLTYLQLLDRCVKDPLTGLRLLVIVKKGEFYFYIDEHTKKILQSTTTNKAGGKFQGKEVSLWDLIYSEYIEEEKKRDLVQQFKSGIITIEYFLEHVLTVIQQKTPSVTVTTTSTTSTTTKGPSFRGIKKQVTAQNLLESKIIDKKLFEDLSTGKVTVDQVSNMDSVRKYLQGTDCIAGVFVQSTKQTMSIYEAKSKGLLTPGTSLVLLEAQAATGFMVEPLKNKKLSVEEAVAQGVVGTEWKNKLLSAERAVTGYTDPHTGNTISLFQALKKDLIVKDHGIRLLEAQIATGGIIDPVYSHRVPVEVAYQRGYFDEEMNQILSDSGDDTKGFFDPNTQENLTYLQLLDRCVKDPLTGLRLLVIVKKGEFYFYIDEHTKKILQSTTTNKAGGKFQGKEVSLWDLIYSEYIEEEKKRDLVQQFKSGTITIEYFLEHVLTVIQQKTPSVTVTTTTTTTTTKGPSFRGIKKQVSAQNLLESKIIDKKLFEDLSSGKVTVDQVSNMDSVRKYLQGTDCIAGVFVQSTKQTMSIYEAKSKGLLTPGTSLVLLEAQAATGFMVEPLKNKKLSVEEAVAHGVVGTEWKNKLLSAERAVTGYTDPHTGNTISLFQALKKDLIVKDHGIRLLEAQIATGGIIDPVYSHRVPVEVAYQRGYFDEEMNQILSYPGDDTKGFFDPNTQENLTYLQLLDRCVKDPLTGLRLLVIVKKGEFYFYIDEHTKKILQSTTTNKAGGKFQGKEVSLWDLIYSEYIEEEKKRDLVQQFKSGTITTEYFLEHVLTVIQQKTPSVTVTTTSTTSTTTKGPSFRGIKKQVTAQNLLESKIIDKKLFEDLSTGKVTVDQVSNMDSVRKYLQGTDCIAGVFVQSTKQTMSIYQAKSKGLLTPGTSLVLLEAQAATGFMVEPLKNKKLSVEEAVAQGVVGTEWKNKLLSAERAVTGYTDPHTGNTISLFQALKKDLIVKDHGIRLLEAQIATGGIIDPVYSHRVPVEVAYQRGYFDEEMNQILSDPGDDTKGFFDPNTQENLTYLQLLDRCVKDPLTGLRLLVIVKKGEFYFYIDEHTKKILQSTTTNKAGGKFQGKEVSLWDLIYSEYIEEEKKRDLVQQFKSGTITIEYFLEHVLTVIQQKTPSVTVTTTSTTSTTTKGPSFRGIKKQVTAQNLLESKIIDKKLFEDLSTGKVTVDQVSNMDSVRKYLQGTDCIAGVFVQSTKQTMSIYQAKSKGLLTPGTSLVLLEAQAATGFMVEPLKNKKLSVEEAVAQGVVGTEWKNKLLSAERAVTGYTDPHTGNTISLFQALKKDLIVKDHGIRLLEAQIATGGIIDPVYSHRVPVEVAYQRGYFDEEMNQILSDPGDDTKGFFDPNTQENLTYLQLLDRCVKDPLTGLRLLVIVKKGEFYFYIDEHTKKILQSTTTNKAGGKFQGKEVSLWDLIYSEYIEEEKKRDLVQQFKSGTITIEYFLEHVLTVIQQKTPSVTVTTTSTTSTTTKGPSFRGIKKQVTAQNLLESKIIDKKLFEDLSTGKVTVDQVSNMDSVRKYLQGTDCIAGVFVQSTKQTMSIYEAKSKGLLTPGTSLVLLEAQAATGFMVEPLKNKKLSVEEAVAQGVVGTEWKNKLLSAERAVTGYTDPHTGNTISLFQALKKDLIVKDHGIRLLEAQIATGGIIDPVYSHRVPVEVAYQRGYFDEEMNQILSDPGDDTKGFFDPNTQENLTYLQLLDRCVKDPLTGLRLLVIVKKGEFYFYIDEHTKKILQSTTTNKAGGKFQGKEVSLWDLIYSEYIEEEKKRDLVQQFKSGTITIEYFLEHVLTVIQQKTPSVTVTTTTTTTTTKGPSFRGIKKQVTAQNLLESKIIDKKLFEDLSSGKVTVDQVSNMDSVRKYLQGTDCIAGVFVQSTKQTMSIYEAKSKGLLTPGTSLVLLEAQAATGFMVEPLKNKKLSVEEAVAQGVVGTEWKNKLLSAERAVTGYTDPHTGNTISLFQALKKDLIVKDHGIRLLEAQIATGGIIDPVYSHRVPVEVAYQRGYFDEEMNQILSYPGDDTKGFFDPNTQENLTYLQLLDRCVKDPLTGLRLLVIVKKGEFYFYIDEHTKKILQSTTTNKAGGKFQGKEVSLWDLIYSEYIEEEKKRDLVQQFKSGTITTEYFLEHVLTVIQQKTPSVTVTTTTTTTTTKGPSFRGIKKQVSAQNLLESKIIDKKLFEDLSSGKVTVDQVSNMDSVRKYLQGTDCIAGVFVQSTKQTMSIYEAKSKGLLTPGTSLVLLEAQAATGFMVEPLKNKKLSVEEAVAQGVVGTEWKNKLLSAERAVTGYTDPHTGNTISLFQALKKDLIVKDHGIRLLEAQIATGGIIDPVYSHRVPVEVAYQRGYFDEEMNQILSDPGDDTKGFFDPNTQENLTYLQLLDRCVKDPLTGLRLLVIVKKGEFYFYIDEHTKKILQSTTTNKAGGKFQGKEVSLWDLIYSEYIEEEKKRDLVQQFKSGTITIEYFLEHVLTVIQQKTPSVTVTTTSTTSTTTKGLSFRGIKKQVSAQNLLESKIIDKKLFEDLSSGKVTVDQVSNMDSVRKYLQGTDCIAGVFVQSTKQTMSIYQAKSKGLLTPGTSLVLLEAQAATGFMVEPLKNKKLSVEEAVAQGVVGTEWKNKLLSAERAVTGYTDPHTGNTISLFQALKKDLIVKDHGIRLLEAQIATGGIIDPVYSHRVPVEVAYQRGYFDEEMNQILSDPGDDTKGFFDPNTQENLTYLQLLDRCVKDPLTGLRLLVIVKKGEFYFYIDEHTKKILQSTTTNKAGGKFQGKEVSLWDLIYSEYIEEEKKRDLVQQFKSGTITIEYFLEHVLTVIQQKTPSVTVTTTSTTSTTTKGLSFRGIKKQVSAQNLLESKIIDKKLFEDLSSGKVTVDQVSNMDSVRKYLQGTDCIAGVFVQSTKQTMSIYQAKSKGLLTPGTSLVLLEAQAATGFMVEPLKNKKLSVEEAVAQGVVGTEWKNKLLSAERAVTGYTDPHTGNTISLFQALKKDLIVKDHGIRLLEAQIATGGIIDPVYSHRVPVEVAYQRGYFDEEMNQILSDPGDDTKGFFDPNTQENLTYLQLLDRCVKDPLTGLRLLVIVKKGEFYFYIDEHTKKILQSTTTNKAGGKFQGKEVSLWDLIYSEYIEEEKKRDLVQQFKSGTITIEYFLEHVLTVIQQKTPSVTVTTTSTTSTTTKGPSFRGIKKQVTAQNLLESKIIDKKLFEDLSTGKVTVDQVSNMDSVRKYLQGTDCIAGVFVQSTKQTMSIYEAKSKGLLTPGTSLVLLEAQAATGFMVEPLKNKKLSVEEAVAQGVVGTEWKNKLLSAERAVTGYTDPHTGNTISLFQALKKDLIVKDHGIRLLEAQIATGGIIDPVYSHRVPVEVAYQRGYFDEEMNQILSYPGDDTKGFFDPNTQENLTYLQLLDRCVKDPLTGLRLLVIVKKGEFYFYIDEHTKKILQSTTTNKAGGKFQGKEVSLWDLIYSEYIEEEKKRDLVQQFKSGTITTEYFLEHVLTVIQQKTPSVTVTTTSTTSTTTKGPSFRGIKKQVTAQNLLESKIIDKKLFEDLSTGKVTVDQVSNMDSVRKYLQGTDCIAGVFVQSTKQTMSIYEAKSKGLLTPGTSLVLLEAQAATGFMVEPLKNKKLSVEEAVAQGVVGTEWKNKLLSAERAVTGYTDPHTGNTISLFQALKKDLIVKDHGIRLLEAQIATGGIIDPVYSHRVPVEVAYQRGYFDEEMNQILSDPGDDTKGFFDPNTQENLTYLQLLDRCVKDPLTGLRLLVIVKKGEFYFYIDEHTKKILQSTTTNKAGGKFQGKEVSLWDLIYSEYIEEEKKRDLVQQFKSGTITIEYFLEHVLTVIQQKTPSVTVTTTSTTSTTTKGPSFRGIKKQVTAQNLLESKIIDKKLFEDLSTGKVTVDQVSNMDSVRKYLQGTDCIAGVFVQSTKQTMSIYEAKSKGLLTPGTSLVLLEAQAATGFMVEPLKNKKLSVEEAVAQGVVGTEWKNKLLSAERAVTGYTDPHTGNTISLFQALKKDLIVKDHGIRLLEAQIATGGIIDPVYSHRVPVEVAYQRGYFDEEMNQILSDPGDDTKGFFDPNTQENLTYLQLLDRCVKDPLTGLRLLVIVKKGEFYFYIDEHTKKILQSTTTNKAGGKFQGKEVSLWDLIYSEYIEEEKKRDLVQQFKSGTITIEYFLEHVLTVIQQKTPSVTVTTTSTTSTTTKGPSFRGIKKQVTAQNLLESKIIDKKLFEDLSTGKVTVDQVSNMDSVRKYLQGTDCIAGVFVQSTKQTMSIYEAKSKGLLTPGTSLVLLEAQAATGFMVEPLKNKKLSVEEAVAQGVVGTEWKNKLLSAERAVTGYTDPHTGNTISLFQALKKDLIVKDHGIRLLEAQIATGGIIDPVYSHRVPVEVAYQRGYFDEEMNQILSDPGDDTKGFFDPNTQENLTYLQLLDRCVKDPLTGLRLLVIVKKGEFYFYIDEHTKKILQSTTTNKAGGKFQGKEVSLWDLIYSEYIEEEKKRDLVQQFKSGTITIEYFLEHVLTVIQQKTPSVTVTTTTTTTTTKGPSFQGIKKQVSAQNLLESKIIDKKLFEDLSSGKVTVDQVSNMDSVRKYLQGTDCIAGVFVQSTKQTMSIYEAKSKGLLTPGTSLVLLEAQAATGFMVEPLKNKKLSVEEAVAQGVVGTEWKNKLLSAERAVTGYTDPHTGNTISLFQALKKDLIVKDHGIRLLEAQIATGGIIDPVYSHRVPVEVAYQRGYFDEEMNQILSDPGDDTKGFFDPNTQENLTYLQLLDRCVKDPLTGLRLLVIVKKGEFYFYIDEHTKKILQSTTTNKAGGKFQGKEVSLWDLIYSEYIEEEKKRDLVQQFKSGTITIEYFLEHVLTVIQQKTPSVTVTTTSTTSTTTKGPSFQGIKKQVSAQNLLESKIIDKKLFEDLSSGKVTVDQVSNMDSVRKYLQGTDCIAGVFVQSTKQTMSIYEAKSKGLLTPGTSLVLLEAQAATGFMVEPLKNKKLSVEEAVAQGVVGTEWKNKLLSAERAVTGYTDPHTGNTISLFQALKKDLIVKDHGIRLLEAQIATGGIIDPVYSHRVPVEVAYQRGYFDEEMNQILSDSGDDTKGFFDPNTQENLTYLQLLTRCMKDPHTGLTLLILRK</sequence>
<keyword evidence="7" id="KW-1185">Reference proteome</keyword>
<reference evidence="8" key="2">
    <citation type="submission" date="2025-08" db="UniProtKB">
        <authorList>
            <consortium name="RefSeq"/>
        </authorList>
    </citation>
    <scope>IDENTIFICATION</scope>
    <source>
        <tissue evidence="8">Blood</tissue>
    </source>
</reference>
<evidence type="ECO:0000256" key="4">
    <source>
        <dbReference type="ARBA" id="ARBA00022737"/>
    </source>
</evidence>
<gene>
    <name evidence="8" type="primary">eppk1</name>
</gene>
<reference evidence="7" key="1">
    <citation type="journal article" date="2016" name="Nat. Commun.">
        <title>The channel catfish genome sequence provides insights into the evolution of scale formation in teleosts.</title>
        <authorList>
            <person name="Liu Z."/>
            <person name="Liu S."/>
            <person name="Yao J."/>
            <person name="Bao L."/>
            <person name="Zhang J."/>
            <person name="Li Y."/>
            <person name="Jiang C."/>
            <person name="Sun L."/>
            <person name="Wang R."/>
            <person name="Zhang Y."/>
            <person name="Zhou T."/>
            <person name="Zeng Q."/>
            <person name="Fu Q."/>
            <person name="Gao S."/>
            <person name="Li N."/>
            <person name="Koren S."/>
            <person name="Jiang Y."/>
            <person name="Zimin A."/>
            <person name="Xu P."/>
            <person name="Phillippy A.M."/>
            <person name="Geng X."/>
            <person name="Song L."/>
            <person name="Sun F."/>
            <person name="Li C."/>
            <person name="Wang X."/>
            <person name="Chen A."/>
            <person name="Jin Y."/>
            <person name="Yuan Z."/>
            <person name="Yang Y."/>
            <person name="Tan S."/>
            <person name="Peatman E."/>
            <person name="Lu J."/>
            <person name="Qin Z."/>
            <person name="Dunham R."/>
            <person name="Li Z."/>
            <person name="Sonstegard T."/>
            <person name="Feng J."/>
            <person name="Danzmann R.G."/>
            <person name="Schroeder S."/>
            <person name="Scheffler B."/>
            <person name="Duke M.V."/>
            <person name="Ballard L."/>
            <person name="Kucuktas H."/>
            <person name="Kaltenboeck L."/>
            <person name="Liu H."/>
            <person name="Armbruster J."/>
            <person name="Xie Y."/>
            <person name="Kirby M.L."/>
            <person name="Tian Y."/>
            <person name="Flanagan M.E."/>
            <person name="Mu W."/>
            <person name="Waldbieser G.C."/>
        </authorList>
    </citation>
    <scope>NUCLEOTIDE SEQUENCE [LARGE SCALE GENOMIC DNA]</scope>
    <source>
        <strain evidence="7">SDA103</strain>
    </source>
</reference>
<keyword evidence="3" id="KW-0597">Phosphoprotein</keyword>
<organism evidence="7 8">
    <name type="scientific">Ictalurus punctatus</name>
    <name type="common">Channel catfish</name>
    <name type="synonym">Silurus punctatus</name>
    <dbReference type="NCBI Taxonomy" id="7998"/>
    <lineage>
        <taxon>Eukaryota</taxon>
        <taxon>Metazoa</taxon>
        <taxon>Chordata</taxon>
        <taxon>Craniata</taxon>
        <taxon>Vertebrata</taxon>
        <taxon>Euteleostomi</taxon>
        <taxon>Actinopterygii</taxon>
        <taxon>Neopterygii</taxon>
        <taxon>Teleostei</taxon>
        <taxon>Ostariophysi</taxon>
        <taxon>Siluriformes</taxon>
        <taxon>Ictaluridae</taxon>
        <taxon>Ictalurus</taxon>
    </lineage>
</organism>
<dbReference type="CTD" id="83481"/>
<proteinExistence type="inferred from homology"/>
<evidence type="ECO:0000313" key="8">
    <source>
        <dbReference type="RefSeq" id="XP_017309710.2"/>
    </source>
</evidence>
<keyword evidence="6" id="KW-0175">Coiled coil</keyword>
<evidence type="ECO:0000256" key="6">
    <source>
        <dbReference type="ARBA" id="ARBA00023054"/>
    </source>
</evidence>
<dbReference type="GO" id="GO:0016020">
    <property type="term" value="C:membrane"/>
    <property type="evidence" value="ECO:0007669"/>
    <property type="project" value="TreeGrafter"/>
</dbReference>
<name>A0A2D0PX75_ICTPU</name>
<dbReference type="GO" id="GO:0005737">
    <property type="term" value="C:cytoplasm"/>
    <property type="evidence" value="ECO:0007669"/>
    <property type="project" value="TreeGrafter"/>
</dbReference>
<dbReference type="Proteomes" id="UP000221080">
    <property type="component" value="Chromosome 24"/>
</dbReference>
<dbReference type="PANTHER" id="PTHR23169">
    <property type="entry name" value="ENVOPLAKIN"/>
    <property type="match status" value="1"/>
</dbReference>
<evidence type="ECO:0000256" key="3">
    <source>
        <dbReference type="ARBA" id="ARBA00022553"/>
    </source>
</evidence>
<dbReference type="PANTHER" id="PTHR23169:SF21">
    <property type="entry name" value="EPIPLAKIN"/>
    <property type="match status" value="1"/>
</dbReference>
<dbReference type="AlphaFoldDB" id="A0A2D0PX75"/>
<evidence type="ECO:0000256" key="2">
    <source>
        <dbReference type="ARBA" id="ARBA00009109"/>
    </source>
</evidence>
<dbReference type="GO" id="GO:0042995">
    <property type="term" value="C:cell projection"/>
    <property type="evidence" value="ECO:0007669"/>
    <property type="project" value="UniProtKB-SubCell"/>
</dbReference>
<comment type="subcellular location">
    <subcellularLocation>
        <location evidence="1">Cell junction</location>
    </subcellularLocation>
</comment>
<dbReference type="SUPFAM" id="SSF75399">
    <property type="entry name" value="Plakin repeat"/>
    <property type="match status" value="16"/>
</dbReference>
<dbReference type="KEGG" id="ipu:108256927"/>
<dbReference type="OrthoDB" id="8919664at2759"/>
<dbReference type="GO" id="GO:0042060">
    <property type="term" value="P:wound healing"/>
    <property type="evidence" value="ECO:0007669"/>
    <property type="project" value="TreeGrafter"/>
</dbReference>
<evidence type="ECO:0000256" key="5">
    <source>
        <dbReference type="ARBA" id="ARBA00022949"/>
    </source>
</evidence>
<dbReference type="RefSeq" id="XP_017309710.2">
    <property type="nucleotide sequence ID" value="XM_017454221.3"/>
</dbReference>
<dbReference type="GO" id="GO:0005198">
    <property type="term" value="F:structural molecule activity"/>
    <property type="evidence" value="ECO:0007669"/>
    <property type="project" value="TreeGrafter"/>
</dbReference>
<keyword evidence="5" id="KW-0965">Cell junction</keyword>
<dbReference type="GO" id="GO:1990254">
    <property type="term" value="F:keratin filament binding"/>
    <property type="evidence" value="ECO:0007669"/>
    <property type="project" value="TreeGrafter"/>
</dbReference>